<evidence type="ECO:0000256" key="2">
    <source>
        <dbReference type="ARBA" id="ARBA00022771"/>
    </source>
</evidence>
<evidence type="ECO:0000313" key="6">
    <source>
        <dbReference type="EMBL" id="CAF3425374.1"/>
    </source>
</evidence>
<dbReference type="InterPro" id="IPR003656">
    <property type="entry name" value="Znf_BED"/>
</dbReference>
<dbReference type="EMBL" id="CAJOBR010009210">
    <property type="protein sequence ID" value="CAF4889876.1"/>
    <property type="molecule type" value="Genomic_DNA"/>
</dbReference>
<evidence type="ECO:0000256" key="3">
    <source>
        <dbReference type="ARBA" id="ARBA00022833"/>
    </source>
</evidence>
<dbReference type="OrthoDB" id="10396597at2759"/>
<organism evidence="7 12">
    <name type="scientific">Rotaria socialis</name>
    <dbReference type="NCBI Taxonomy" id="392032"/>
    <lineage>
        <taxon>Eukaryota</taxon>
        <taxon>Metazoa</taxon>
        <taxon>Spiralia</taxon>
        <taxon>Gnathifera</taxon>
        <taxon>Rotifera</taxon>
        <taxon>Eurotatoria</taxon>
        <taxon>Bdelloidea</taxon>
        <taxon>Philodinida</taxon>
        <taxon>Philodinidae</taxon>
        <taxon>Rotaria</taxon>
    </lineage>
</organism>
<evidence type="ECO:0000313" key="9">
    <source>
        <dbReference type="EMBL" id="CAF4546368.1"/>
    </source>
</evidence>
<sequence length="135" mass="15673">MSHVKNEINHLNKTLRINITIPNVSRPSFVWSYFEQLYKKPNTALDLKRLYCKVCFDKIKEERPDENCSSIRSKVANYGTTSSTGNMKTHLLAAHQIQEVQAMKVTEKHVLTMFSRHRDRDATKNLQLKINLGIN</sequence>
<evidence type="ECO:0000313" key="7">
    <source>
        <dbReference type="EMBL" id="CAF3534731.1"/>
    </source>
</evidence>
<comment type="caution">
    <text evidence="7">The sequence shown here is derived from an EMBL/GenBank/DDBJ whole genome shotgun (WGS) entry which is preliminary data.</text>
</comment>
<evidence type="ECO:0000313" key="8">
    <source>
        <dbReference type="EMBL" id="CAF3584663.1"/>
    </source>
</evidence>
<dbReference type="Proteomes" id="UP000663872">
    <property type="component" value="Unassembled WGS sequence"/>
</dbReference>
<proteinExistence type="predicted"/>
<dbReference type="PROSITE" id="PS50808">
    <property type="entry name" value="ZF_BED"/>
    <property type="match status" value="1"/>
</dbReference>
<protein>
    <recommendedName>
        <fullName evidence="5">BED-type domain-containing protein</fullName>
    </recommendedName>
</protein>
<dbReference type="EMBL" id="CAJNYT010003606">
    <property type="protein sequence ID" value="CAF3584663.1"/>
    <property type="molecule type" value="Genomic_DNA"/>
</dbReference>
<dbReference type="Proteomes" id="UP000663833">
    <property type="component" value="Unassembled WGS sequence"/>
</dbReference>
<dbReference type="EMBL" id="CAJNXB010005453">
    <property type="protein sequence ID" value="CAF3425374.1"/>
    <property type="molecule type" value="Genomic_DNA"/>
</dbReference>
<reference evidence="7" key="1">
    <citation type="submission" date="2021-02" db="EMBL/GenBank/DDBJ databases">
        <authorList>
            <person name="Nowell W R."/>
        </authorList>
    </citation>
    <scope>NUCLEOTIDE SEQUENCE</scope>
</reference>
<dbReference type="AlphaFoldDB" id="A0A818IXG3"/>
<accession>A0A818IXG3</accession>
<keyword evidence="13" id="KW-1185">Reference proteome</keyword>
<evidence type="ECO:0000313" key="10">
    <source>
        <dbReference type="EMBL" id="CAF4562348.1"/>
    </source>
</evidence>
<dbReference type="Proteomes" id="UP000663825">
    <property type="component" value="Unassembled WGS sequence"/>
</dbReference>
<dbReference type="Proteomes" id="UP000663848">
    <property type="component" value="Unassembled WGS sequence"/>
</dbReference>
<evidence type="ECO:0000313" key="11">
    <source>
        <dbReference type="EMBL" id="CAF4889876.1"/>
    </source>
</evidence>
<keyword evidence="3" id="KW-0862">Zinc</keyword>
<gene>
    <name evidence="8" type="ORF">GRG538_LOCUS21891</name>
    <name evidence="10" type="ORF">HFQ381_LOCUS31534</name>
    <name evidence="7" type="ORF">LUA448_LOCUS27158</name>
    <name evidence="11" type="ORF">QYT958_LOCUS30006</name>
    <name evidence="6" type="ORF">TIS948_LOCUS29845</name>
    <name evidence="9" type="ORF">UJA718_LOCUS29075</name>
</gene>
<dbReference type="GO" id="GO:0003677">
    <property type="term" value="F:DNA binding"/>
    <property type="evidence" value="ECO:0007669"/>
    <property type="project" value="InterPro"/>
</dbReference>
<evidence type="ECO:0000256" key="1">
    <source>
        <dbReference type="ARBA" id="ARBA00022723"/>
    </source>
</evidence>
<evidence type="ECO:0000259" key="5">
    <source>
        <dbReference type="PROSITE" id="PS50808"/>
    </source>
</evidence>
<evidence type="ECO:0000313" key="13">
    <source>
        <dbReference type="Proteomes" id="UP000663873"/>
    </source>
</evidence>
<dbReference type="Proteomes" id="UP000663873">
    <property type="component" value="Unassembled WGS sequence"/>
</dbReference>
<dbReference type="EMBL" id="CAJOBO010006507">
    <property type="protein sequence ID" value="CAF4562348.1"/>
    <property type="molecule type" value="Genomic_DNA"/>
</dbReference>
<feature type="domain" description="BED-type" evidence="5">
    <location>
        <begin position="25"/>
        <end position="102"/>
    </location>
</feature>
<dbReference type="GO" id="GO:0008270">
    <property type="term" value="F:zinc ion binding"/>
    <property type="evidence" value="ECO:0007669"/>
    <property type="project" value="UniProtKB-KW"/>
</dbReference>
<name>A0A818IXG3_9BILA</name>
<dbReference type="EMBL" id="CAJNYD010003646">
    <property type="protein sequence ID" value="CAF3534731.1"/>
    <property type="molecule type" value="Genomic_DNA"/>
</dbReference>
<evidence type="ECO:0000256" key="4">
    <source>
        <dbReference type="PROSITE-ProRule" id="PRU00027"/>
    </source>
</evidence>
<dbReference type="EMBL" id="CAJOBP010009092">
    <property type="protein sequence ID" value="CAF4546368.1"/>
    <property type="molecule type" value="Genomic_DNA"/>
</dbReference>
<keyword evidence="2 4" id="KW-0863">Zinc-finger</keyword>
<keyword evidence="1" id="KW-0479">Metal-binding</keyword>
<dbReference type="Proteomes" id="UP000663851">
    <property type="component" value="Unassembled WGS sequence"/>
</dbReference>
<evidence type="ECO:0000313" key="12">
    <source>
        <dbReference type="Proteomes" id="UP000663833"/>
    </source>
</evidence>